<protein>
    <recommendedName>
        <fullName evidence="3">DUF3800 domain-containing protein</fullName>
    </recommendedName>
</protein>
<reference evidence="2" key="1">
    <citation type="journal article" date="2019" name="Int. J. Syst. Evol. Microbiol.">
        <title>The Global Catalogue of Microorganisms (GCM) 10K type strain sequencing project: providing services to taxonomists for standard genome sequencing and annotation.</title>
        <authorList>
            <consortium name="The Broad Institute Genomics Platform"/>
            <consortium name="The Broad Institute Genome Sequencing Center for Infectious Disease"/>
            <person name="Wu L."/>
            <person name="Ma J."/>
        </authorList>
    </citation>
    <scope>NUCLEOTIDE SEQUENCE [LARGE SCALE GENOMIC DNA]</scope>
    <source>
        <strain evidence="2">KCTC 22228</strain>
    </source>
</reference>
<evidence type="ECO:0000313" key="1">
    <source>
        <dbReference type="EMBL" id="GGX76889.1"/>
    </source>
</evidence>
<evidence type="ECO:0000313" key="2">
    <source>
        <dbReference type="Proteomes" id="UP000653056"/>
    </source>
</evidence>
<keyword evidence="2" id="KW-1185">Reference proteome</keyword>
<name>A0ABQ2Y9U1_9GAMM</name>
<comment type="caution">
    <text evidence="1">The sequence shown here is derived from an EMBL/GenBank/DDBJ whole genome shotgun (WGS) entry which is preliminary data.</text>
</comment>
<proteinExistence type="predicted"/>
<evidence type="ECO:0008006" key="3">
    <source>
        <dbReference type="Google" id="ProtNLM"/>
    </source>
</evidence>
<dbReference type="RefSeq" id="WP_189464637.1">
    <property type="nucleotide sequence ID" value="NZ_BMXS01000001.1"/>
</dbReference>
<organism evidence="1 2">
    <name type="scientific">Litchfieldella qijiaojingensis</name>
    <dbReference type="NCBI Taxonomy" id="980347"/>
    <lineage>
        <taxon>Bacteria</taxon>
        <taxon>Pseudomonadati</taxon>
        <taxon>Pseudomonadota</taxon>
        <taxon>Gammaproteobacteria</taxon>
        <taxon>Oceanospirillales</taxon>
        <taxon>Halomonadaceae</taxon>
        <taxon>Litchfieldella</taxon>
    </lineage>
</organism>
<accession>A0ABQ2Y9U1</accession>
<sequence>MRWYADNSELNGVRGSTIPDILMFGGVVVNQNDEASLRQSIENVKAKYGHPRAPVKWNFKDLRSLYKKQGLGTLYEGLLKTSKAWRSEIARESLAFDYRIVVSVIEGHSIVKKTLTGCKPNLVRYAFSNGLMRFALHVQDERPNYAQVILDWPDRGDSKPFDLEYRAAYNEGKTGERHVVYHSGPLNALGFDDCAAYVNMHHSTLLQFADMVLGANREVIECAIGKKPSGFGVDFCKEIRAKYRGYPASIVGRGISLASGRHDFRKEIRDFVDRELSI</sequence>
<dbReference type="EMBL" id="BMXS01000001">
    <property type="protein sequence ID" value="GGX76889.1"/>
    <property type="molecule type" value="Genomic_DNA"/>
</dbReference>
<dbReference type="Proteomes" id="UP000653056">
    <property type="component" value="Unassembled WGS sequence"/>
</dbReference>
<gene>
    <name evidence="1" type="ORF">GCM10007160_00040</name>
</gene>